<organism evidence="2">
    <name type="scientific">viral metagenome</name>
    <dbReference type="NCBI Taxonomy" id="1070528"/>
    <lineage>
        <taxon>unclassified sequences</taxon>
        <taxon>metagenomes</taxon>
        <taxon>organismal metagenomes</taxon>
    </lineage>
</organism>
<evidence type="ECO:0000256" key="1">
    <source>
        <dbReference type="SAM" id="MobiDB-lite"/>
    </source>
</evidence>
<feature type="compositionally biased region" description="Acidic residues" evidence="1">
    <location>
        <begin position="213"/>
        <end position="225"/>
    </location>
</feature>
<reference evidence="2" key="1">
    <citation type="journal article" date="2020" name="Nature">
        <title>Giant virus diversity and host interactions through global metagenomics.</title>
        <authorList>
            <person name="Schulz F."/>
            <person name="Roux S."/>
            <person name="Paez-Espino D."/>
            <person name="Jungbluth S."/>
            <person name="Walsh D.A."/>
            <person name="Denef V.J."/>
            <person name="McMahon K.D."/>
            <person name="Konstantinidis K.T."/>
            <person name="Eloe-Fadrosh E.A."/>
            <person name="Kyrpides N.C."/>
            <person name="Woyke T."/>
        </authorList>
    </citation>
    <scope>NUCLEOTIDE SEQUENCE</scope>
    <source>
        <strain evidence="2">GVMAG-M-3300020595-32</strain>
    </source>
</reference>
<feature type="region of interest" description="Disordered" evidence="1">
    <location>
        <begin position="170"/>
        <end position="231"/>
    </location>
</feature>
<sequence length="231" mass="27524">MENQDLCKVAMDNLLFLSKGDNFITNKYKLNHLRFESSEDETFDTIYSLKELEYPLYFTINQLLNEIHTSYEYYIQGYHRKDIINMLDDVVEMLYQYYEGCEEDNPLFQSFLDDIDDKVFFTQGYYKYGICHWLPTKFNEYLNWFCLRSIQISKEIVNDYLEDIYSPGRYVESSDEDSNEDDKKDKVYKPKLTRNKSEEKLLLTGEPVVTESSAEESGEESDEDMDSKKLD</sequence>
<evidence type="ECO:0000313" key="2">
    <source>
        <dbReference type="EMBL" id="QHT02663.1"/>
    </source>
</evidence>
<accession>A0A6C0CED3</accession>
<name>A0A6C0CED3_9ZZZZ</name>
<proteinExistence type="predicted"/>
<dbReference type="AlphaFoldDB" id="A0A6C0CED3"/>
<protein>
    <submittedName>
        <fullName evidence="2">Uncharacterized protein</fullName>
    </submittedName>
</protein>
<dbReference type="EMBL" id="MN739396">
    <property type="protein sequence ID" value="QHT02663.1"/>
    <property type="molecule type" value="Genomic_DNA"/>
</dbReference>